<dbReference type="PANTHER" id="PTHR23199:SF13">
    <property type="entry name" value="PROTEIN SPAETZLE 3"/>
    <property type="match status" value="1"/>
</dbReference>
<evidence type="ECO:0000256" key="4">
    <source>
        <dbReference type="ARBA" id="ARBA00023180"/>
    </source>
</evidence>
<dbReference type="Pfam" id="PF16077">
    <property type="entry name" value="Spaetzle"/>
    <property type="match status" value="1"/>
</dbReference>
<dbReference type="EMBL" id="HBUF01177059">
    <property type="protein sequence ID" value="CAG6654231.1"/>
    <property type="molecule type" value="Transcribed_RNA"/>
</dbReference>
<dbReference type="SUPFAM" id="SSF57501">
    <property type="entry name" value="Cystine-knot cytokines"/>
    <property type="match status" value="1"/>
</dbReference>
<sequence>MNLQNFTYNMNPFVPMGSSPFHHTAPAPQMNNMYYNPPAPSYTPDYNSPNRHQTQHYNRIEPYQKPSGYSNPAGSADPEPYSSQGKVPQSNYPYYQQNAPPYPAPNPSKEPQYPSAPVPSPPQPSNKRIAPPPASPPSTTARPQYTRVEGSSGSKTSVHAILDYDDDFEDYYDEETPHDYKYNHVTPIQGPITIKNNSIPVVPLYSYDTINNGSLLQIPILWTALSVALGYEVKGDFIRGPPCIKRNHQLYCPTAGSTYPINKIEKFIDDNKALMRRMYGEFSMSPDYGPPQSQGYSNPRNRKRHIHDGADYIDDILLPEQNKGKRKTRQSLPSTNKDDTGRMDACESKIDIVTPYWASNSAGKVRAIVNTEHFEQAIHQEVCTKTKTGRCAADCGCEQKYKWHRLLAYDPDNDCKGIFMDWFLFPSCCVCRCNPPATK</sequence>
<proteinExistence type="predicted"/>
<feature type="compositionally biased region" description="Pro residues" evidence="5">
    <location>
        <begin position="100"/>
        <end position="136"/>
    </location>
</feature>
<reference evidence="7" key="1">
    <citation type="submission" date="2021-05" db="EMBL/GenBank/DDBJ databases">
        <authorList>
            <person name="Alioto T."/>
            <person name="Alioto T."/>
            <person name="Gomez Garrido J."/>
        </authorList>
    </citation>
    <scope>NUCLEOTIDE SEQUENCE</scope>
</reference>
<evidence type="ECO:0000256" key="2">
    <source>
        <dbReference type="ARBA" id="ARBA00022729"/>
    </source>
</evidence>
<dbReference type="GO" id="GO:0005121">
    <property type="term" value="F:Toll binding"/>
    <property type="evidence" value="ECO:0007669"/>
    <property type="project" value="TreeGrafter"/>
</dbReference>
<dbReference type="GO" id="GO:0005615">
    <property type="term" value="C:extracellular space"/>
    <property type="evidence" value="ECO:0007669"/>
    <property type="project" value="UniProtKB-ARBA"/>
</dbReference>
<feature type="region of interest" description="Disordered" evidence="5">
    <location>
        <begin position="62"/>
        <end position="155"/>
    </location>
</feature>
<evidence type="ECO:0000256" key="5">
    <source>
        <dbReference type="SAM" id="MobiDB-lite"/>
    </source>
</evidence>
<dbReference type="FunFam" id="2.10.90.10:FF:000018">
    <property type="entry name" value="Spatzle 4"/>
    <property type="match status" value="1"/>
</dbReference>
<dbReference type="InterPro" id="IPR032104">
    <property type="entry name" value="Spaetzle"/>
</dbReference>
<dbReference type="PANTHER" id="PTHR23199">
    <property type="entry name" value="NEUROTROPHIN 1-RELATED"/>
    <property type="match status" value="1"/>
</dbReference>
<organism evidence="7">
    <name type="scientific">Cacopsylla melanoneura</name>
    <dbReference type="NCBI Taxonomy" id="428564"/>
    <lineage>
        <taxon>Eukaryota</taxon>
        <taxon>Metazoa</taxon>
        <taxon>Ecdysozoa</taxon>
        <taxon>Arthropoda</taxon>
        <taxon>Hexapoda</taxon>
        <taxon>Insecta</taxon>
        <taxon>Pterygota</taxon>
        <taxon>Neoptera</taxon>
        <taxon>Paraneoptera</taxon>
        <taxon>Hemiptera</taxon>
        <taxon>Sternorrhyncha</taxon>
        <taxon>Psylloidea</taxon>
        <taxon>Psyllidae</taxon>
        <taxon>Psyllinae</taxon>
        <taxon>Cacopsylla</taxon>
    </lineage>
</organism>
<name>A0A8D8RNW4_9HEMI</name>
<evidence type="ECO:0000256" key="1">
    <source>
        <dbReference type="ARBA" id="ARBA00011748"/>
    </source>
</evidence>
<feature type="region of interest" description="Disordered" evidence="5">
    <location>
        <begin position="319"/>
        <end position="342"/>
    </location>
</feature>
<keyword evidence="3" id="KW-1015">Disulfide bond</keyword>
<dbReference type="InterPro" id="IPR029034">
    <property type="entry name" value="Cystine-knot_cytokine"/>
</dbReference>
<dbReference type="InterPro" id="IPR052444">
    <property type="entry name" value="Spz/Toll_ligand-like"/>
</dbReference>
<dbReference type="GO" id="GO:0045087">
    <property type="term" value="P:innate immune response"/>
    <property type="evidence" value="ECO:0007669"/>
    <property type="project" value="TreeGrafter"/>
</dbReference>
<keyword evidence="4" id="KW-0325">Glycoprotein</keyword>
<accession>A0A8D8RNW4</accession>
<feature type="region of interest" description="Disordered" evidence="5">
    <location>
        <begin position="284"/>
        <end position="304"/>
    </location>
</feature>
<dbReference type="GO" id="GO:0021556">
    <property type="term" value="P:central nervous system formation"/>
    <property type="evidence" value="ECO:0007669"/>
    <property type="project" value="TreeGrafter"/>
</dbReference>
<protein>
    <recommendedName>
        <fullName evidence="6">Spaetzle domain-containing protein</fullName>
    </recommendedName>
</protein>
<dbReference type="GO" id="GO:0008083">
    <property type="term" value="F:growth factor activity"/>
    <property type="evidence" value="ECO:0007669"/>
    <property type="project" value="TreeGrafter"/>
</dbReference>
<keyword evidence="2" id="KW-0732">Signal</keyword>
<feature type="compositionally biased region" description="Low complexity" evidence="5">
    <location>
        <begin position="88"/>
        <end position="99"/>
    </location>
</feature>
<evidence type="ECO:0000259" key="6">
    <source>
        <dbReference type="Pfam" id="PF16077"/>
    </source>
</evidence>
<evidence type="ECO:0000256" key="3">
    <source>
        <dbReference type="ARBA" id="ARBA00023157"/>
    </source>
</evidence>
<feature type="domain" description="Spaetzle" evidence="6">
    <location>
        <begin position="344"/>
        <end position="433"/>
    </location>
</feature>
<comment type="subunit">
    <text evidence="1">Homodimer; disulfide-linked.</text>
</comment>
<dbReference type="AlphaFoldDB" id="A0A8D8RNW4"/>
<evidence type="ECO:0000313" key="7">
    <source>
        <dbReference type="EMBL" id="CAG6654231.1"/>
    </source>
</evidence>
<dbReference type="Gene3D" id="2.10.90.10">
    <property type="entry name" value="Cystine-knot cytokines"/>
    <property type="match status" value="1"/>
</dbReference>